<feature type="transmembrane region" description="Helical" evidence="2">
    <location>
        <begin position="21"/>
        <end position="43"/>
    </location>
</feature>
<dbReference type="AlphaFoldDB" id="A0A7W6RC02"/>
<keyword evidence="2" id="KW-0812">Transmembrane</keyword>
<keyword evidence="4" id="KW-1185">Reference proteome</keyword>
<proteinExistence type="predicted"/>
<protein>
    <submittedName>
        <fullName evidence="3">Uncharacterized protein</fullName>
    </submittedName>
</protein>
<keyword evidence="2" id="KW-0472">Membrane</keyword>
<feature type="region of interest" description="Disordered" evidence="1">
    <location>
        <begin position="224"/>
        <end position="268"/>
    </location>
</feature>
<dbReference type="EMBL" id="JACIGK010000005">
    <property type="protein sequence ID" value="MBB4265351.1"/>
    <property type="molecule type" value="Genomic_DNA"/>
</dbReference>
<evidence type="ECO:0000313" key="4">
    <source>
        <dbReference type="Proteomes" id="UP000554286"/>
    </source>
</evidence>
<comment type="caution">
    <text evidence="3">The sequence shown here is derived from an EMBL/GenBank/DDBJ whole genome shotgun (WGS) entry which is preliminary data.</text>
</comment>
<gene>
    <name evidence="3" type="ORF">GGD89_000969</name>
</gene>
<reference evidence="3 4" key="1">
    <citation type="submission" date="2020-08" db="EMBL/GenBank/DDBJ databases">
        <title>Genome sequencing of Purple Non-Sulfur Bacteria from various extreme environments.</title>
        <authorList>
            <person name="Mayer M."/>
        </authorList>
    </citation>
    <scope>NUCLEOTIDE SEQUENCE [LARGE SCALE GENOMIC DNA]</scope>
    <source>
        <strain evidence="3 4">JA131</strain>
    </source>
</reference>
<accession>A0A7W6RC02</accession>
<feature type="transmembrane region" description="Helical" evidence="2">
    <location>
        <begin position="55"/>
        <end position="73"/>
    </location>
</feature>
<dbReference type="Proteomes" id="UP000554286">
    <property type="component" value="Unassembled WGS sequence"/>
</dbReference>
<keyword evidence="2" id="KW-1133">Transmembrane helix</keyword>
<name>A0A7W6RC02_9PROT</name>
<evidence type="ECO:0000256" key="2">
    <source>
        <dbReference type="SAM" id="Phobius"/>
    </source>
</evidence>
<dbReference type="RefSeq" id="WP_184042973.1">
    <property type="nucleotide sequence ID" value="NZ_JACIGK010000005.1"/>
</dbReference>
<evidence type="ECO:0000256" key="1">
    <source>
        <dbReference type="SAM" id="MobiDB-lite"/>
    </source>
</evidence>
<organism evidence="3 4">
    <name type="scientific">Roseospira visakhapatnamensis</name>
    <dbReference type="NCBI Taxonomy" id="390880"/>
    <lineage>
        <taxon>Bacteria</taxon>
        <taxon>Pseudomonadati</taxon>
        <taxon>Pseudomonadota</taxon>
        <taxon>Alphaproteobacteria</taxon>
        <taxon>Rhodospirillales</taxon>
        <taxon>Rhodospirillaceae</taxon>
        <taxon>Roseospira</taxon>
    </lineage>
</organism>
<evidence type="ECO:0000313" key="3">
    <source>
        <dbReference type="EMBL" id="MBB4265351.1"/>
    </source>
</evidence>
<feature type="compositionally biased region" description="Low complexity" evidence="1">
    <location>
        <begin position="236"/>
        <end position="245"/>
    </location>
</feature>
<sequence>MTAMEQYRTQGLRQPIRFFPGAKFHWALWGGGSFLLLGCALMLNEGTALEQLIGLFGLLFFGTCCAILIVALARSGRRGVFEISDQGLYMAHLGLVLPWEDIGPVWINTVPLKVWSAKDLLFVLRNASHHQARADGLGRLLLRMAVASSRSRKRGVLEWGLRAGLVATDAGMGLHRSLTTTLETMRAAVLSEPDALVFNVPITLRFGTDTDDLLAIINQEIVARRTPGPRQDQDPDLTPNSNPDSNPDPDPNPDQAPAWPARVVMPPG</sequence>